<protein>
    <submittedName>
        <fullName evidence="1">HAD family phosphatase</fullName>
    </submittedName>
</protein>
<dbReference type="InterPro" id="IPR023198">
    <property type="entry name" value="PGP-like_dom2"/>
</dbReference>
<sequence length="214" mass="24458">MLRNMNAAIFDLDGTLIDSMWIWEKIDVNYLNSKGIDLPPNLKDEISHLSFEQTAIYFKSRFNLDDSIETILSTWNNMAYEYYSNDVTLKPGVIQFLNYLKSLKIKISLATSNNTTLLNAALRSTGIDHYFDSITTTDETKSNKSKPDVYLLASRKLNVSPENCIVFEDILEAVKGAKLANMKVVAVYDKSSSYQKNELISNADKYIYDFRELL</sequence>
<dbReference type="InterPro" id="IPR023214">
    <property type="entry name" value="HAD_sf"/>
</dbReference>
<dbReference type="PANTHER" id="PTHR18901:SF38">
    <property type="entry name" value="PSEUDOURIDINE-5'-PHOSPHATASE"/>
    <property type="match status" value="1"/>
</dbReference>
<dbReference type="SFLD" id="SFLDG01129">
    <property type="entry name" value="C1.5:_HAD__Beta-PGM__Phosphata"/>
    <property type="match status" value="1"/>
</dbReference>
<dbReference type="Proteomes" id="UP000627781">
    <property type="component" value="Unassembled WGS sequence"/>
</dbReference>
<dbReference type="EMBL" id="JACSRA010000008">
    <property type="protein sequence ID" value="MBD7911133.1"/>
    <property type="molecule type" value="Genomic_DNA"/>
</dbReference>
<dbReference type="Gene3D" id="1.10.150.240">
    <property type="entry name" value="Putative phosphatase, domain 2"/>
    <property type="match status" value="1"/>
</dbReference>
<dbReference type="SUPFAM" id="SSF56784">
    <property type="entry name" value="HAD-like"/>
    <property type="match status" value="1"/>
</dbReference>
<dbReference type="InterPro" id="IPR041492">
    <property type="entry name" value="HAD_2"/>
</dbReference>
<evidence type="ECO:0000313" key="1">
    <source>
        <dbReference type="EMBL" id="MBD7911133.1"/>
    </source>
</evidence>
<dbReference type="InterPro" id="IPR006439">
    <property type="entry name" value="HAD-SF_hydro_IA"/>
</dbReference>
<dbReference type="SFLD" id="SFLDS00003">
    <property type="entry name" value="Haloacid_Dehalogenase"/>
    <property type="match status" value="1"/>
</dbReference>
<reference evidence="1 2" key="1">
    <citation type="submission" date="2020-08" db="EMBL/GenBank/DDBJ databases">
        <title>A Genomic Blueprint of the Chicken Gut Microbiome.</title>
        <authorList>
            <person name="Gilroy R."/>
            <person name="Ravi A."/>
            <person name="Getino M."/>
            <person name="Pursley I."/>
            <person name="Horton D.L."/>
            <person name="Alikhan N.-F."/>
            <person name="Baker D."/>
            <person name="Gharbi K."/>
            <person name="Hall N."/>
            <person name="Watson M."/>
            <person name="Adriaenssens E.M."/>
            <person name="Foster-Nyarko E."/>
            <person name="Jarju S."/>
            <person name="Secka A."/>
            <person name="Antonio M."/>
            <person name="Oren A."/>
            <person name="Chaudhuri R."/>
            <person name="La Ragione R.M."/>
            <person name="Hildebrand F."/>
            <person name="Pallen M.J."/>
        </authorList>
    </citation>
    <scope>NUCLEOTIDE SEQUENCE [LARGE SCALE GENOMIC DNA]</scope>
    <source>
        <strain evidence="1 2">Sa3CVN1</strain>
    </source>
</reference>
<gene>
    <name evidence="1" type="ORF">H9661_07170</name>
</gene>
<dbReference type="CDD" id="cd07505">
    <property type="entry name" value="HAD_BPGM-like"/>
    <property type="match status" value="1"/>
</dbReference>
<dbReference type="InterPro" id="IPR036412">
    <property type="entry name" value="HAD-like_sf"/>
</dbReference>
<dbReference type="RefSeq" id="WP_191768002.1">
    <property type="nucleotide sequence ID" value="NZ_JACSRA010000008.1"/>
</dbReference>
<keyword evidence="2" id="KW-1185">Reference proteome</keyword>
<dbReference type="Pfam" id="PF13419">
    <property type="entry name" value="HAD_2"/>
    <property type="match status" value="1"/>
</dbReference>
<dbReference type="NCBIfam" id="TIGR01509">
    <property type="entry name" value="HAD-SF-IA-v3"/>
    <property type="match status" value="1"/>
</dbReference>
<dbReference type="Gene3D" id="3.40.50.1000">
    <property type="entry name" value="HAD superfamily/HAD-like"/>
    <property type="match status" value="1"/>
</dbReference>
<proteinExistence type="predicted"/>
<name>A0ABR8PSJ4_9CLOT</name>
<accession>A0ABR8PSJ4</accession>
<comment type="caution">
    <text evidence="1">The sequence shown here is derived from an EMBL/GenBank/DDBJ whole genome shotgun (WGS) entry which is preliminary data.</text>
</comment>
<dbReference type="PANTHER" id="PTHR18901">
    <property type="entry name" value="2-DEOXYGLUCOSE-6-PHOSPHATE PHOSPHATASE 2"/>
    <property type="match status" value="1"/>
</dbReference>
<evidence type="ECO:0000313" key="2">
    <source>
        <dbReference type="Proteomes" id="UP000627781"/>
    </source>
</evidence>
<organism evidence="1 2">
    <name type="scientific">Clostridium cibarium</name>
    <dbReference type="NCBI Taxonomy" id="2762247"/>
    <lineage>
        <taxon>Bacteria</taxon>
        <taxon>Bacillati</taxon>
        <taxon>Bacillota</taxon>
        <taxon>Clostridia</taxon>
        <taxon>Eubacteriales</taxon>
        <taxon>Clostridiaceae</taxon>
        <taxon>Clostridium</taxon>
    </lineage>
</organism>
<dbReference type="PRINTS" id="PR00413">
    <property type="entry name" value="HADHALOGNASE"/>
</dbReference>